<dbReference type="GO" id="GO:0051707">
    <property type="term" value="P:response to other organism"/>
    <property type="evidence" value="ECO:0007669"/>
    <property type="project" value="UniProtKB-ARBA"/>
</dbReference>
<dbReference type="InterPro" id="IPR036388">
    <property type="entry name" value="WH-like_DNA-bd_sf"/>
</dbReference>
<accession>A0A218XPN1</accession>
<dbReference type="GO" id="GO:0005524">
    <property type="term" value="F:ATP binding"/>
    <property type="evidence" value="ECO:0007669"/>
    <property type="project" value="UniProtKB-KW"/>
</dbReference>
<dbReference type="Pfam" id="PF23598">
    <property type="entry name" value="LRR_14"/>
    <property type="match status" value="1"/>
</dbReference>
<dbReference type="AlphaFoldDB" id="A0A218XPN1"/>
<evidence type="ECO:0000256" key="4">
    <source>
        <dbReference type="ARBA" id="ARBA00022840"/>
    </source>
</evidence>
<evidence type="ECO:0000256" key="1">
    <source>
        <dbReference type="ARBA" id="ARBA00022737"/>
    </source>
</evidence>
<dbReference type="InterPro" id="IPR032675">
    <property type="entry name" value="LRR_dom_sf"/>
</dbReference>
<dbReference type="InterPro" id="IPR002182">
    <property type="entry name" value="NB-ARC"/>
</dbReference>
<protein>
    <recommendedName>
        <fullName evidence="12">Disease resistance protein RGA3</fullName>
    </recommendedName>
</protein>
<dbReference type="PANTHER" id="PTHR36766">
    <property type="entry name" value="PLANT BROAD-SPECTRUM MILDEW RESISTANCE PROTEIN RPW8"/>
    <property type="match status" value="1"/>
</dbReference>
<dbReference type="PANTHER" id="PTHR36766:SF70">
    <property type="entry name" value="DISEASE RESISTANCE PROTEIN RGA4"/>
    <property type="match status" value="1"/>
</dbReference>
<keyword evidence="1" id="KW-0677">Repeat</keyword>
<dbReference type="Pfam" id="PF23247">
    <property type="entry name" value="LRR_RPS2"/>
    <property type="match status" value="1"/>
</dbReference>
<dbReference type="FunFam" id="3.40.50.300:FF:001091">
    <property type="entry name" value="Probable disease resistance protein At1g61300"/>
    <property type="match status" value="1"/>
</dbReference>
<sequence length="1209" mass="138943">MAELIIGNVVESITGDLLSVISEEIRLARVVKVELRKFQQTVSIIGIVLREAGKRQIEDENVNHWLMELIDVIYDADDLLGDFSTEVLRRRIVMGGGGNRILSEVSIFFSSSNQLVHQFKMAHRLKKMRERIDAISHDRSLFRIGGYNDLIGSLVENQVRPETSPYERWPYVIGRDKDKNEIIEFLLNTDFDENVTVLPIVGIGGLGKTTLARLVFNDKSVKEYFELKLWVCVSTYFDVQNILRKILRECIASEELNANLDMHELQEKLGEELHGKKFLLVLDDVWNENPREWLKLHRLLQNGTKGSKILVTTRTPRVARTMTDALHELSGLSEEESLSLLKRITRKEALEWRNQNLEMVAKEILKKCAGVPLAIMTIGRLLLFSRNAKEDWPKFKNIDLWRINQEEGDIMPSLKMSYGFLPSHLKRCFSYCSLFPKDYVLEPRELVHLWMAQGYVNPLGSKRTIEEAGQDHFMELLSRGFFQDVEKEMYGNIVRCKMHYLMHDLAQSVAGNECITIDRAHEIMPQGGARHVSIIATEDYEWNRFERDGTIRSLLLIVEKRIEIGHLDISCFRNLRALRLQGVVWDVTFDSISELKHLRSLDLSKNDKLISLPNSISRLCNLETLNLRECLSLQKLPRGITKLVNLRQLDVSGCSRLTHMPRGIGKLTGLQMLSTFVVGAQWNSDAARFNELSKLTGLRNELAIQNLERSASISSEEDASCFMENFALQYLGLHWVWKGDTANERVDLERFRPHPDLRGLRIEGYSGVRFSSWVAQLDKLVVIEISDCPQCRYLPPLDDLHSLKRISLETLRNLEWIELSENSERLQSNFFPSLEEIELKHLDEFKGWRTGTGTEGEEHIQDEDDSSFFMLPIFSDKIKLSIDECPRFSYMHCQRLQLRGTTNKILQQLLRDVGCHATVPLSSQFTMAVPTPLMMMMMTSISYMSLSTLTSITIESVGDAKHLPVELFQSLPSLQSLAIKCWPCLKDASVRTILRCLTALKTLEISDCRALDLSTEDGDHSDDDDDDEDLHARRLQGHSKLQLVHIRGIHKMESLPWWFQHLSNLQELRISLCLGLKSLPGGVILRLLKTVRSLELHSCPELDLAGQEPEDQEDMPNLLSYRPTELQKLVFSDIRKMTTVPWWIQHLNNLEQLTLAACRNLKALPYWFPQLTSLKYLRVEDCGELSRRLKSNIGEDWPKISQIQSVSTE</sequence>
<dbReference type="SUPFAM" id="SSF52058">
    <property type="entry name" value="L domain-like"/>
    <property type="match status" value="2"/>
</dbReference>
<dbReference type="Gene3D" id="3.40.50.300">
    <property type="entry name" value="P-loop containing nucleotide triphosphate hydrolases"/>
    <property type="match status" value="1"/>
</dbReference>
<dbReference type="FunFam" id="1.10.10.10:FF:000322">
    <property type="entry name" value="Probable disease resistance protein At1g63360"/>
    <property type="match status" value="1"/>
</dbReference>
<keyword evidence="4" id="KW-0067">ATP-binding</keyword>
<dbReference type="InterPro" id="IPR041118">
    <property type="entry name" value="Rx_N"/>
</dbReference>
<dbReference type="Proteomes" id="UP000197138">
    <property type="component" value="Unassembled WGS sequence"/>
</dbReference>
<organism evidence="10 11">
    <name type="scientific">Punica granatum</name>
    <name type="common">Pomegranate</name>
    <dbReference type="NCBI Taxonomy" id="22663"/>
    <lineage>
        <taxon>Eukaryota</taxon>
        <taxon>Viridiplantae</taxon>
        <taxon>Streptophyta</taxon>
        <taxon>Embryophyta</taxon>
        <taxon>Tracheophyta</taxon>
        <taxon>Spermatophyta</taxon>
        <taxon>Magnoliopsida</taxon>
        <taxon>eudicotyledons</taxon>
        <taxon>Gunneridae</taxon>
        <taxon>Pentapetalae</taxon>
        <taxon>rosids</taxon>
        <taxon>malvids</taxon>
        <taxon>Myrtales</taxon>
        <taxon>Lythraceae</taxon>
        <taxon>Punica</taxon>
    </lineage>
</organism>
<dbReference type="InterPro" id="IPR058922">
    <property type="entry name" value="WHD_DRP"/>
</dbReference>
<reference evidence="11" key="1">
    <citation type="journal article" date="2017" name="Plant J.">
        <title>The pomegranate (Punica granatum L.) genome and the genomics of punicalagin biosynthesis.</title>
        <authorList>
            <person name="Qin G."/>
            <person name="Xu C."/>
            <person name="Ming R."/>
            <person name="Tang H."/>
            <person name="Guyot R."/>
            <person name="Kramer E.M."/>
            <person name="Hu Y."/>
            <person name="Yi X."/>
            <person name="Qi Y."/>
            <person name="Xu X."/>
            <person name="Gao Z."/>
            <person name="Pan H."/>
            <person name="Jian J."/>
            <person name="Tian Y."/>
            <person name="Yue Z."/>
            <person name="Xu Y."/>
        </authorList>
    </citation>
    <scope>NUCLEOTIDE SEQUENCE [LARGE SCALE GENOMIC DNA]</scope>
    <source>
        <strain evidence="11">cv. Dabenzi</strain>
    </source>
</reference>
<evidence type="ECO:0000259" key="5">
    <source>
        <dbReference type="Pfam" id="PF00931"/>
    </source>
</evidence>
<feature type="domain" description="NB-ARC" evidence="5">
    <location>
        <begin position="176"/>
        <end position="347"/>
    </location>
</feature>
<dbReference type="Pfam" id="PF18052">
    <property type="entry name" value="Rx_N"/>
    <property type="match status" value="1"/>
</dbReference>
<dbReference type="Gene3D" id="1.10.8.430">
    <property type="entry name" value="Helical domain of apoptotic protease-activating factors"/>
    <property type="match status" value="1"/>
</dbReference>
<comment type="caution">
    <text evidence="10">The sequence shown here is derived from an EMBL/GenBank/DDBJ whole genome shotgun (WGS) entry which is preliminary data.</text>
</comment>
<name>A0A218XPN1_PUNGR</name>
<evidence type="ECO:0000259" key="9">
    <source>
        <dbReference type="Pfam" id="PF23598"/>
    </source>
</evidence>
<dbReference type="InterPro" id="IPR042197">
    <property type="entry name" value="Apaf_helical"/>
</dbReference>
<keyword evidence="2" id="KW-0547">Nucleotide-binding</keyword>
<dbReference type="Gene3D" id="3.80.10.10">
    <property type="entry name" value="Ribonuclease Inhibitor"/>
    <property type="match status" value="2"/>
</dbReference>
<gene>
    <name evidence="10" type="ORF">CDL15_Pgr015836</name>
</gene>
<evidence type="ECO:0000313" key="11">
    <source>
        <dbReference type="Proteomes" id="UP000197138"/>
    </source>
</evidence>
<evidence type="ECO:0000259" key="7">
    <source>
        <dbReference type="Pfam" id="PF23247"/>
    </source>
</evidence>
<feature type="domain" description="Disease resistance protein At4g27190-like leucine-rich repeats" evidence="7">
    <location>
        <begin position="969"/>
        <end position="1099"/>
    </location>
</feature>
<dbReference type="InterPro" id="IPR027417">
    <property type="entry name" value="P-loop_NTPase"/>
</dbReference>
<evidence type="ECO:0000313" key="10">
    <source>
        <dbReference type="EMBL" id="OWM86800.1"/>
    </source>
</evidence>
<dbReference type="PRINTS" id="PR00364">
    <property type="entry name" value="DISEASERSIST"/>
</dbReference>
<keyword evidence="3" id="KW-0611">Plant defense</keyword>
<evidence type="ECO:0000259" key="6">
    <source>
        <dbReference type="Pfam" id="PF18052"/>
    </source>
</evidence>
<feature type="domain" description="Disease resistance R13L4/SHOC-2-like LRR" evidence="9">
    <location>
        <begin position="551"/>
        <end position="840"/>
    </location>
</feature>
<dbReference type="Gene3D" id="1.20.5.4130">
    <property type="match status" value="1"/>
</dbReference>
<dbReference type="InterPro" id="IPR057135">
    <property type="entry name" value="At4g27190-like_LRR"/>
</dbReference>
<dbReference type="Gene3D" id="1.10.10.10">
    <property type="entry name" value="Winged helix-like DNA-binding domain superfamily/Winged helix DNA-binding domain"/>
    <property type="match status" value="1"/>
</dbReference>
<evidence type="ECO:0000256" key="3">
    <source>
        <dbReference type="ARBA" id="ARBA00022821"/>
    </source>
</evidence>
<feature type="domain" description="Disease resistance N-terminal" evidence="6">
    <location>
        <begin position="9"/>
        <end position="102"/>
    </location>
</feature>
<dbReference type="EMBL" id="MTKT01001080">
    <property type="protein sequence ID" value="OWM86800.1"/>
    <property type="molecule type" value="Genomic_DNA"/>
</dbReference>
<evidence type="ECO:0000256" key="2">
    <source>
        <dbReference type="ARBA" id="ARBA00022741"/>
    </source>
</evidence>
<dbReference type="Pfam" id="PF23559">
    <property type="entry name" value="WHD_DRP"/>
    <property type="match status" value="1"/>
</dbReference>
<dbReference type="SUPFAM" id="SSF52540">
    <property type="entry name" value="P-loop containing nucleoside triphosphate hydrolases"/>
    <property type="match status" value="1"/>
</dbReference>
<dbReference type="GO" id="GO:0006952">
    <property type="term" value="P:defense response"/>
    <property type="evidence" value="ECO:0007669"/>
    <property type="project" value="UniProtKB-KW"/>
</dbReference>
<dbReference type="GO" id="GO:0043531">
    <property type="term" value="F:ADP binding"/>
    <property type="evidence" value="ECO:0007669"/>
    <property type="project" value="InterPro"/>
</dbReference>
<proteinExistence type="predicted"/>
<evidence type="ECO:0000259" key="8">
    <source>
        <dbReference type="Pfam" id="PF23559"/>
    </source>
</evidence>
<evidence type="ECO:0008006" key="12">
    <source>
        <dbReference type="Google" id="ProtNLM"/>
    </source>
</evidence>
<dbReference type="InterPro" id="IPR055414">
    <property type="entry name" value="LRR_R13L4/SHOC2-like"/>
</dbReference>
<dbReference type="Pfam" id="PF00931">
    <property type="entry name" value="NB-ARC"/>
    <property type="match status" value="1"/>
</dbReference>
<feature type="domain" description="Disease resistance protein winged helix" evidence="8">
    <location>
        <begin position="434"/>
        <end position="506"/>
    </location>
</feature>